<dbReference type="PROSITE" id="PS50294">
    <property type="entry name" value="WD_REPEATS_REGION"/>
    <property type="match status" value="4"/>
</dbReference>
<gene>
    <name evidence="11" type="primary">SMU1</name>
</gene>
<organism evidence="11">
    <name type="scientific">Hydra vulgaris</name>
    <name type="common">Hydra</name>
    <name type="synonym">Hydra attenuata</name>
    <dbReference type="NCBI Taxonomy" id="6087"/>
    <lineage>
        <taxon>Eukaryota</taxon>
        <taxon>Metazoa</taxon>
        <taxon>Cnidaria</taxon>
        <taxon>Hydrozoa</taxon>
        <taxon>Hydroidolina</taxon>
        <taxon>Anthoathecata</taxon>
        <taxon>Aplanulata</taxon>
        <taxon>Hydridae</taxon>
        <taxon>Hydra</taxon>
    </lineage>
</organism>
<dbReference type="InterPro" id="IPR015943">
    <property type="entry name" value="WD40/YVTN_repeat-like_dom_sf"/>
</dbReference>
<evidence type="ECO:0000256" key="3">
    <source>
        <dbReference type="ARBA" id="ARBA00022664"/>
    </source>
</evidence>
<dbReference type="SMART" id="SM00667">
    <property type="entry name" value="LisH"/>
    <property type="match status" value="1"/>
</dbReference>
<evidence type="ECO:0000256" key="5">
    <source>
        <dbReference type="ARBA" id="ARBA00023187"/>
    </source>
</evidence>
<evidence type="ECO:0000259" key="10">
    <source>
        <dbReference type="PROSITE" id="PS50897"/>
    </source>
</evidence>
<dbReference type="SMART" id="SM00320">
    <property type="entry name" value="WD40"/>
    <property type="match status" value="6"/>
</dbReference>
<dbReference type="InterPro" id="IPR006594">
    <property type="entry name" value="LisH"/>
</dbReference>
<dbReference type="Pfam" id="PF00400">
    <property type="entry name" value="WD40"/>
    <property type="match status" value="1"/>
</dbReference>
<dbReference type="InterPro" id="IPR045184">
    <property type="entry name" value="SMU1"/>
</dbReference>
<feature type="repeat" description="WD" evidence="9">
    <location>
        <begin position="487"/>
        <end position="520"/>
    </location>
</feature>
<dbReference type="PROSITE" id="PS00678">
    <property type="entry name" value="WD_REPEATS_1"/>
    <property type="match status" value="1"/>
</dbReference>
<dbReference type="CDD" id="cd00200">
    <property type="entry name" value="WD40"/>
    <property type="match status" value="1"/>
</dbReference>
<dbReference type="SMART" id="SM00668">
    <property type="entry name" value="CTLH"/>
    <property type="match status" value="1"/>
</dbReference>
<proteinExistence type="evidence at transcript level"/>
<evidence type="ECO:0000313" key="11">
    <source>
        <dbReference type="EMBL" id="CDG69826.1"/>
    </source>
</evidence>
<dbReference type="EMBL" id="HAAD01003594">
    <property type="protein sequence ID" value="CDG69826.1"/>
    <property type="molecule type" value="mRNA"/>
</dbReference>
<evidence type="ECO:0000256" key="1">
    <source>
        <dbReference type="ARBA" id="ARBA00004324"/>
    </source>
</evidence>
<dbReference type="InterPro" id="IPR001680">
    <property type="entry name" value="WD40_rpt"/>
</dbReference>
<evidence type="ECO:0000256" key="6">
    <source>
        <dbReference type="ARBA" id="ARBA00023242"/>
    </source>
</evidence>
<reference evidence="11" key="1">
    <citation type="journal article" date="2013" name="Genome Biol. Evol.">
        <title>Punctuated emergences of genetic and phenotypic innovations in eumetazoan, bilaterian, euteleostome, and hominidae ancestors.</title>
        <authorList>
            <person name="Wenger Y."/>
            <person name="Galliot B."/>
        </authorList>
    </citation>
    <scope>NUCLEOTIDE SEQUENCE</scope>
    <source>
        <tissue evidence="11">Whole animals</tissue>
    </source>
</reference>
<dbReference type="PROSITE" id="PS50896">
    <property type="entry name" value="LISH"/>
    <property type="match status" value="1"/>
</dbReference>
<dbReference type="InterPro" id="IPR019775">
    <property type="entry name" value="WD40_repeat_CS"/>
</dbReference>
<dbReference type="GO" id="GO:0000398">
    <property type="term" value="P:mRNA splicing, via spliceosome"/>
    <property type="evidence" value="ECO:0007669"/>
    <property type="project" value="InterPro"/>
</dbReference>
<dbReference type="InterPro" id="IPR036322">
    <property type="entry name" value="WD40_repeat_dom_sf"/>
</dbReference>
<comment type="subcellular location">
    <subcellularLocation>
        <location evidence="1">Nucleus speckle</location>
    </subcellularLocation>
</comment>
<feature type="repeat" description="WD" evidence="9">
    <location>
        <begin position="352"/>
        <end position="393"/>
    </location>
</feature>
<keyword evidence="6" id="KW-0539">Nucleus</keyword>
<protein>
    <recommendedName>
        <fullName evidence="8">WD40 repeat-containing protein SMU1</fullName>
    </recommendedName>
</protein>
<dbReference type="InterPro" id="IPR020472">
    <property type="entry name" value="WD40_PAC1"/>
</dbReference>
<dbReference type="PROSITE" id="PS50082">
    <property type="entry name" value="WD_REPEATS_2"/>
    <property type="match status" value="5"/>
</dbReference>
<keyword evidence="2 9" id="KW-0853">WD repeat</keyword>
<dbReference type="GO" id="GO:0016607">
    <property type="term" value="C:nuclear speck"/>
    <property type="evidence" value="ECO:0007669"/>
    <property type="project" value="UniProtKB-SubCell"/>
</dbReference>
<dbReference type="PROSITE" id="PS50897">
    <property type="entry name" value="CTLH"/>
    <property type="match status" value="1"/>
</dbReference>
<evidence type="ECO:0000256" key="9">
    <source>
        <dbReference type="PROSITE-ProRule" id="PRU00221"/>
    </source>
</evidence>
<feature type="domain" description="CTLH" evidence="10">
    <location>
        <begin position="47"/>
        <end position="99"/>
    </location>
</feature>
<feature type="non-terminal residue" evidence="11">
    <location>
        <position position="1"/>
    </location>
</feature>
<evidence type="ECO:0000256" key="4">
    <source>
        <dbReference type="ARBA" id="ARBA00022737"/>
    </source>
</evidence>
<dbReference type="InterPro" id="IPR054532">
    <property type="entry name" value="TPL_SMU1_LisH-like"/>
</dbReference>
<feature type="repeat" description="WD" evidence="9">
    <location>
        <begin position="267"/>
        <end position="308"/>
    </location>
</feature>
<evidence type="ECO:0000256" key="2">
    <source>
        <dbReference type="ARBA" id="ARBA00022574"/>
    </source>
</evidence>
<dbReference type="Pfam" id="PF25168">
    <property type="entry name" value="Beta-prop_WDR36-Utp21_2nd"/>
    <property type="match status" value="1"/>
</dbReference>
<accession>T2MCK4</accession>
<dbReference type="AlphaFoldDB" id="T2MCK4"/>
<dbReference type="Pfam" id="PF17814">
    <property type="entry name" value="LisH_TPL"/>
    <property type="match status" value="1"/>
</dbReference>
<dbReference type="Gene3D" id="2.130.10.10">
    <property type="entry name" value="YVTN repeat-like/Quinoprotein amine dehydrogenase"/>
    <property type="match status" value="2"/>
</dbReference>
<evidence type="ECO:0000256" key="7">
    <source>
        <dbReference type="ARBA" id="ARBA00025801"/>
    </source>
</evidence>
<dbReference type="PRINTS" id="PR00320">
    <property type="entry name" value="GPROTEINBRPT"/>
</dbReference>
<dbReference type="InterPro" id="IPR006595">
    <property type="entry name" value="CTLH_C"/>
</dbReference>
<keyword evidence="5" id="KW-0508">mRNA splicing</keyword>
<sequence length="520" mass="58347">EIGWTTKMALEVESADVIRLIQQYLKESNLRRTLQTLQEESSVTLNTVDSVDGFVSDINNGHWDIVLQAIQSLKLPDKTLIDLYEQIVVELIELRELGAARSLLRQTDPMLMLKKQQADRYLRLENLLARSYFDPREAYPDGSSKEKRRHAIAQALSGEVNVVPPSRLMALLGQALKWQQYQGLLPPGTSIDLFRGKAAVKGTEEEKYPTYLSKTVKFGVKSHPTSCVFSPDGQYLVTGSADGFIEVWNYQTGKVRKDLKYQSEDNFMLMEDAVLCLSFSRDSEMLLSGSQDGKIKVWKIQTGQCLRRFETAHSKGVTSVQFSKDSGQILSASYDHTIRIHGLKSGRTLKEFRGHTSFVNDAMFTQDNYQVISCSSDGTVKVWNVKSGECVHTFQGGIGGSTAGIRINSVHSLPRAMDQFILCNKSSTIFSMNMQGQIMRTFTSGKREGGDFVCCEVSPNGEWIYCVGEDFVLYCFSVTSGKLERTMAVHEKDVIGLCHHPHQNLLSTYSEDGTMKIWKA</sequence>
<dbReference type="OrthoDB" id="538223at2759"/>
<feature type="repeat" description="WD" evidence="9">
    <location>
        <begin position="229"/>
        <end position="258"/>
    </location>
</feature>
<feature type="repeat" description="WD" evidence="9">
    <location>
        <begin position="310"/>
        <end position="351"/>
    </location>
</feature>
<keyword evidence="4" id="KW-0677">Repeat</keyword>
<keyword evidence="3" id="KW-0507">mRNA processing</keyword>
<dbReference type="FunFam" id="2.130.10.10:FF:000140">
    <property type="entry name" value="SMU1, DNA replication regulator and spliceosomal factor"/>
    <property type="match status" value="1"/>
</dbReference>
<comment type="similarity">
    <text evidence="7">Belongs to the WD repeat SMU1 family.</text>
</comment>
<name>T2MCK4_HYDVU</name>
<dbReference type="SUPFAM" id="SSF50978">
    <property type="entry name" value="WD40 repeat-like"/>
    <property type="match status" value="1"/>
</dbReference>
<dbReference type="PANTHER" id="PTHR22848">
    <property type="entry name" value="WD40 REPEAT PROTEIN"/>
    <property type="match status" value="1"/>
</dbReference>
<evidence type="ECO:0000256" key="8">
    <source>
        <dbReference type="ARBA" id="ARBA00026184"/>
    </source>
</evidence>